<dbReference type="Gene3D" id="1.20.1280.50">
    <property type="match status" value="1"/>
</dbReference>
<dbReference type="PANTHER" id="PTHR31672">
    <property type="entry name" value="BNACNNG10540D PROTEIN"/>
    <property type="match status" value="1"/>
</dbReference>
<dbReference type="RefSeq" id="XP_010466152.1">
    <property type="nucleotide sequence ID" value="XM_010467850.2"/>
</dbReference>
<keyword evidence="2" id="KW-1185">Reference proteome</keyword>
<dbReference type="Pfam" id="PF00646">
    <property type="entry name" value="F-box"/>
    <property type="match status" value="1"/>
</dbReference>
<dbReference type="PANTHER" id="PTHR31672:SF10">
    <property type="entry name" value="F-BOX DOMAIN-CONTAINING PROTEIN"/>
    <property type="match status" value="1"/>
</dbReference>
<dbReference type="NCBIfam" id="TIGR01640">
    <property type="entry name" value="F_box_assoc_1"/>
    <property type="match status" value="1"/>
</dbReference>
<sequence length="396" mass="46501">MTMLSDLTQDLVEEILSKVPITSLGAVRCTCKGWNALSKNRILCKGEPKHQFLGFMMKKYKLFSIKFDQHGVLYEDSDEEFVKPSIKEIGNFINHVKISQIYHCDGLLLCVTMDNSRLVIWNPYLGQTKWIHLKTRTRSTYALGYDKNKNKNHKILKFFNNNQGYYEIYDVKSSSWRTFTVIPKWDIDCDKLGESVDGNTYFWTRERRVAEGYASDDPYFLICFDFTAEIFGKFHFLPFGSRNFSCVKEEKLAALYQQCHTSMIEVWITTKIVPDDVSWTLFLRVDIKPLVGLDFHFYENSCFFIDVEKKLAVVFDLAESDIYKTTNSYIIGDKEYLKKVTHGKFKAFHAPLVCSSCYAPSLVQIDDPIARRERNRKWKSNIKEWKRMKRNKTQQR</sequence>
<dbReference type="CDD" id="cd22157">
    <property type="entry name" value="F-box_AtFBW1-like"/>
    <property type="match status" value="1"/>
</dbReference>
<evidence type="ECO:0000313" key="3">
    <source>
        <dbReference type="RefSeq" id="XP_010466152.1"/>
    </source>
</evidence>
<dbReference type="SMART" id="SM00256">
    <property type="entry name" value="FBOX"/>
    <property type="match status" value="1"/>
</dbReference>
<dbReference type="InterPro" id="IPR001810">
    <property type="entry name" value="F-box_dom"/>
</dbReference>
<dbReference type="InterPro" id="IPR006527">
    <property type="entry name" value="F-box-assoc_dom_typ1"/>
</dbReference>
<evidence type="ECO:0000313" key="2">
    <source>
        <dbReference type="Proteomes" id="UP000694864"/>
    </source>
</evidence>
<proteinExistence type="predicted"/>
<protein>
    <submittedName>
        <fullName evidence="3">F-box/kelch-repeat protein At4g05080-like</fullName>
    </submittedName>
</protein>
<name>A0ABM0W5Y1_CAMSA</name>
<evidence type="ECO:0000259" key="1">
    <source>
        <dbReference type="SMART" id="SM00256"/>
    </source>
</evidence>
<dbReference type="InterPro" id="IPR036047">
    <property type="entry name" value="F-box-like_dom_sf"/>
</dbReference>
<organism evidence="2 3">
    <name type="scientific">Camelina sativa</name>
    <name type="common">False flax</name>
    <name type="synonym">Myagrum sativum</name>
    <dbReference type="NCBI Taxonomy" id="90675"/>
    <lineage>
        <taxon>Eukaryota</taxon>
        <taxon>Viridiplantae</taxon>
        <taxon>Streptophyta</taxon>
        <taxon>Embryophyta</taxon>
        <taxon>Tracheophyta</taxon>
        <taxon>Spermatophyta</taxon>
        <taxon>Magnoliopsida</taxon>
        <taxon>eudicotyledons</taxon>
        <taxon>Gunneridae</taxon>
        <taxon>Pentapetalae</taxon>
        <taxon>rosids</taxon>
        <taxon>malvids</taxon>
        <taxon>Brassicales</taxon>
        <taxon>Brassicaceae</taxon>
        <taxon>Camelineae</taxon>
        <taxon>Camelina</taxon>
    </lineage>
</organism>
<dbReference type="InterPro" id="IPR050796">
    <property type="entry name" value="SCF_F-box_component"/>
</dbReference>
<dbReference type="InterPro" id="IPR017451">
    <property type="entry name" value="F-box-assoc_interact_dom"/>
</dbReference>
<dbReference type="Proteomes" id="UP000694864">
    <property type="component" value="Chromosome 15"/>
</dbReference>
<dbReference type="SUPFAM" id="SSF81383">
    <property type="entry name" value="F-box domain"/>
    <property type="match status" value="1"/>
</dbReference>
<dbReference type="Pfam" id="PF07734">
    <property type="entry name" value="FBA_1"/>
    <property type="match status" value="1"/>
</dbReference>
<reference evidence="3" key="2">
    <citation type="submission" date="2025-08" db="UniProtKB">
        <authorList>
            <consortium name="RefSeq"/>
        </authorList>
    </citation>
    <scope>IDENTIFICATION</scope>
    <source>
        <tissue evidence="3">Leaf</tissue>
    </source>
</reference>
<dbReference type="GeneID" id="104746388"/>
<accession>A0ABM0W5Y1</accession>
<feature type="domain" description="F-box" evidence="1">
    <location>
        <begin position="7"/>
        <end position="47"/>
    </location>
</feature>
<gene>
    <name evidence="3" type="primary">LOC104746388</name>
</gene>
<reference evidence="2" key="1">
    <citation type="journal article" date="2014" name="Nat. Commun.">
        <title>The emerging biofuel crop Camelina sativa retains a highly undifferentiated hexaploid genome structure.</title>
        <authorList>
            <person name="Kagale S."/>
            <person name="Koh C."/>
            <person name="Nixon J."/>
            <person name="Bollina V."/>
            <person name="Clarke W.E."/>
            <person name="Tuteja R."/>
            <person name="Spillane C."/>
            <person name="Robinson S.J."/>
            <person name="Links M.G."/>
            <person name="Clarke C."/>
            <person name="Higgins E.E."/>
            <person name="Huebert T."/>
            <person name="Sharpe A.G."/>
            <person name="Parkin I.A."/>
        </authorList>
    </citation>
    <scope>NUCLEOTIDE SEQUENCE [LARGE SCALE GENOMIC DNA]</scope>
    <source>
        <strain evidence="2">cv. DH55</strain>
    </source>
</reference>